<dbReference type="Proteomes" id="UP000632154">
    <property type="component" value="Unassembled WGS sequence"/>
</dbReference>
<feature type="domain" description="DUF4440" evidence="2">
    <location>
        <begin position="32"/>
        <end position="141"/>
    </location>
</feature>
<evidence type="ECO:0000259" key="2">
    <source>
        <dbReference type="Pfam" id="PF14534"/>
    </source>
</evidence>
<dbReference type="Pfam" id="PF14534">
    <property type="entry name" value="DUF4440"/>
    <property type="match status" value="1"/>
</dbReference>
<keyword evidence="4" id="KW-1185">Reference proteome</keyword>
<protein>
    <submittedName>
        <fullName evidence="3">Erythromycin esterase</fullName>
    </submittedName>
</protein>
<evidence type="ECO:0000313" key="4">
    <source>
        <dbReference type="Proteomes" id="UP000632154"/>
    </source>
</evidence>
<dbReference type="PANTHER" id="PTHR31299:SF0">
    <property type="entry name" value="ESTERASE, PUTATIVE (AFU_ORTHOLOGUE AFUA_1G05850)-RELATED"/>
    <property type="match status" value="1"/>
</dbReference>
<dbReference type="EMBL" id="BNAL01000036">
    <property type="protein sequence ID" value="GHG09633.1"/>
    <property type="molecule type" value="Genomic_DNA"/>
</dbReference>
<sequence length="584" mass="63660">MNKLSLPALALTVCLSSAHAQTGVEQLPADLAAQYAALVDATRTLDAQAYATLLTDDFTLIMPDGTRLNRDTYLSTFEPEQLSYQKLDYRFDGAEVTGDTARVQFWNRVEATYTLGEVKQPVTVETRTEDLWRKVGGTWRMAQSRTLELVTEASGQVTRQVAQAPVDEQTLAARRAALAPLLRPISATGMNAPAANFAWLSELTGGTRVLGLGEGSHGTAEHFALKGRIFRELAEQYGYTVFMIEADYDDAYAIDRWVQGEGNQSAEEVTREYDFWTWKTQEMADLLRWMRDYNAGRGDKPALRVVGMDMQDPAGSLALLTKLAPHGSRLAELGQTLRTELKAQFGKEQSDWTRAGALAALLELHARFQPQGTLYALDIQHLARTVRQGVAMSAGMQSDDFNASNALRDRAMADNTQALMRDLFPGQKAALWAHNFHVSRVPAQGQAYANLGSHLAREMGTEYRVIGFSFGGGELRAVPGKADGWVGREPLVLKVPDAQPESLDGLSADLLRGTAPAAFLNVAQANAQAPLREWFAQPVSISGVGAVYVEGMPTNGPADLPAAFDGLILTPRSSASVLLPVQEQ</sequence>
<dbReference type="CDD" id="cd14728">
    <property type="entry name" value="Ere-like"/>
    <property type="match status" value="1"/>
</dbReference>
<dbReference type="Gene3D" id="3.10.450.50">
    <property type="match status" value="1"/>
</dbReference>
<gene>
    <name evidence="3" type="ORF">GCM10017783_22700</name>
</gene>
<proteinExistence type="predicted"/>
<name>A0ABQ3KAL4_9DEIO</name>
<dbReference type="Gene3D" id="1.20.1440.30">
    <property type="entry name" value="Biosynthetic Protein domain"/>
    <property type="match status" value="1"/>
</dbReference>
<feature type="signal peptide" evidence="1">
    <location>
        <begin position="1"/>
        <end position="20"/>
    </location>
</feature>
<keyword evidence="1" id="KW-0732">Signal</keyword>
<dbReference type="RefSeq" id="WP_189643862.1">
    <property type="nucleotide sequence ID" value="NZ_BNAL01000036.1"/>
</dbReference>
<comment type="caution">
    <text evidence="3">The sequence shown here is derived from an EMBL/GenBank/DDBJ whole genome shotgun (WGS) entry which is preliminary data.</text>
</comment>
<dbReference type="SUPFAM" id="SSF54427">
    <property type="entry name" value="NTF2-like"/>
    <property type="match status" value="1"/>
</dbReference>
<organism evidence="3 4">
    <name type="scientific">Deinococcus piscis</name>
    <dbReference type="NCBI Taxonomy" id="394230"/>
    <lineage>
        <taxon>Bacteria</taxon>
        <taxon>Thermotogati</taxon>
        <taxon>Deinococcota</taxon>
        <taxon>Deinococci</taxon>
        <taxon>Deinococcales</taxon>
        <taxon>Deinococcaceae</taxon>
        <taxon>Deinococcus</taxon>
    </lineage>
</organism>
<dbReference type="Gene3D" id="3.40.1660.10">
    <property type="entry name" value="EreA-like (biosynthetic domain)"/>
    <property type="match status" value="1"/>
</dbReference>
<evidence type="ECO:0000313" key="3">
    <source>
        <dbReference type="EMBL" id="GHG09633.1"/>
    </source>
</evidence>
<dbReference type="InterPro" id="IPR032710">
    <property type="entry name" value="NTF2-like_dom_sf"/>
</dbReference>
<dbReference type="PANTHER" id="PTHR31299">
    <property type="entry name" value="ESTERASE, PUTATIVE (AFU_ORTHOLOGUE AFUA_1G05850)-RELATED"/>
    <property type="match status" value="1"/>
</dbReference>
<dbReference type="Gene3D" id="3.30.1870.10">
    <property type="entry name" value="EreA-like, domain 2"/>
    <property type="match status" value="1"/>
</dbReference>
<dbReference type="InterPro" id="IPR007815">
    <property type="entry name" value="Emycin_Estase"/>
</dbReference>
<feature type="chain" id="PRO_5046849772" evidence="1">
    <location>
        <begin position="21"/>
        <end position="584"/>
    </location>
</feature>
<accession>A0ABQ3KAL4</accession>
<reference evidence="4" key="1">
    <citation type="journal article" date="2019" name="Int. J. Syst. Evol. Microbiol.">
        <title>The Global Catalogue of Microorganisms (GCM) 10K type strain sequencing project: providing services to taxonomists for standard genome sequencing and annotation.</title>
        <authorList>
            <consortium name="The Broad Institute Genomics Platform"/>
            <consortium name="The Broad Institute Genome Sequencing Center for Infectious Disease"/>
            <person name="Wu L."/>
            <person name="Ma J."/>
        </authorList>
    </citation>
    <scope>NUCLEOTIDE SEQUENCE [LARGE SCALE GENOMIC DNA]</scope>
    <source>
        <strain evidence="4">CGMCC 1.18439</strain>
    </source>
</reference>
<dbReference type="InterPro" id="IPR027843">
    <property type="entry name" value="DUF4440"/>
</dbReference>
<dbReference type="SUPFAM" id="SSF159501">
    <property type="entry name" value="EreA/ChaN-like"/>
    <property type="match status" value="1"/>
</dbReference>
<dbReference type="Pfam" id="PF05139">
    <property type="entry name" value="Erythro_esteras"/>
    <property type="match status" value="1"/>
</dbReference>
<evidence type="ECO:0000256" key="1">
    <source>
        <dbReference type="SAM" id="SignalP"/>
    </source>
</evidence>
<dbReference type="InterPro" id="IPR052036">
    <property type="entry name" value="Hydrolase/PRTase-associated"/>
</dbReference>